<accession>X0Z515</accession>
<dbReference type="GO" id="GO:0003677">
    <property type="term" value="F:DNA binding"/>
    <property type="evidence" value="ECO:0007669"/>
    <property type="project" value="InterPro"/>
</dbReference>
<dbReference type="InterPro" id="IPR010994">
    <property type="entry name" value="RuvA_2-like"/>
</dbReference>
<dbReference type="Pfam" id="PF10531">
    <property type="entry name" value="SLBB"/>
    <property type="match status" value="1"/>
</dbReference>
<dbReference type="SMART" id="SM00278">
    <property type="entry name" value="HhH1"/>
    <property type="match status" value="2"/>
</dbReference>
<dbReference type="InterPro" id="IPR003583">
    <property type="entry name" value="Hlx-hairpin-Hlx_DNA-bd_motif"/>
</dbReference>
<dbReference type="InterPro" id="IPR004509">
    <property type="entry name" value="Competence_ComEA_HhH"/>
</dbReference>
<dbReference type="GO" id="GO:0015628">
    <property type="term" value="P:protein secretion by the type II secretion system"/>
    <property type="evidence" value="ECO:0007669"/>
    <property type="project" value="TreeGrafter"/>
</dbReference>
<dbReference type="Gene3D" id="3.10.560.10">
    <property type="entry name" value="Outer membrane lipoprotein wza domain like"/>
    <property type="match status" value="1"/>
</dbReference>
<gene>
    <name evidence="2" type="ORF">S01H4_17766</name>
</gene>
<dbReference type="PANTHER" id="PTHR21180">
    <property type="entry name" value="ENDONUCLEASE/EXONUCLEASE/PHOSPHATASE FAMILY DOMAIN-CONTAINING PROTEIN 1"/>
    <property type="match status" value="1"/>
</dbReference>
<dbReference type="AlphaFoldDB" id="X0Z515"/>
<dbReference type="GO" id="GO:0006281">
    <property type="term" value="P:DNA repair"/>
    <property type="evidence" value="ECO:0007669"/>
    <property type="project" value="InterPro"/>
</dbReference>
<feature type="domain" description="Helix-hairpin-helix DNA-binding motif class 1" evidence="1">
    <location>
        <begin position="121"/>
        <end position="140"/>
    </location>
</feature>
<proteinExistence type="predicted"/>
<sequence>MRVYISGEVKRPDVYELPVDAILQDAVRAAGGFTEAADEVRLNLALPLSNGMHVHVPNQTEEILVEPAGGESSPRPSATSAIININTAGLTELELLPGIGPSTAQKIIDYRQENGPFSTIDEVQNVSGIGPVKYEQILELITVQ</sequence>
<organism evidence="2">
    <name type="scientific">marine sediment metagenome</name>
    <dbReference type="NCBI Taxonomy" id="412755"/>
    <lineage>
        <taxon>unclassified sequences</taxon>
        <taxon>metagenomes</taxon>
        <taxon>ecological metagenomes</taxon>
    </lineage>
</organism>
<evidence type="ECO:0000313" key="2">
    <source>
        <dbReference type="EMBL" id="GAG64460.1"/>
    </source>
</evidence>
<dbReference type="Gene3D" id="1.10.150.280">
    <property type="entry name" value="AF1531-like domain"/>
    <property type="match status" value="1"/>
</dbReference>
<dbReference type="InterPro" id="IPR019554">
    <property type="entry name" value="Soluble_ligand-bd"/>
</dbReference>
<dbReference type="InterPro" id="IPR051675">
    <property type="entry name" value="Endo/Exo/Phosphatase_dom_1"/>
</dbReference>
<dbReference type="SUPFAM" id="SSF47781">
    <property type="entry name" value="RuvA domain 2-like"/>
    <property type="match status" value="1"/>
</dbReference>
<name>X0Z515_9ZZZZ</name>
<dbReference type="NCBIfam" id="TIGR00426">
    <property type="entry name" value="competence protein ComEA helix-hairpin-helix repeat region"/>
    <property type="match status" value="1"/>
</dbReference>
<dbReference type="GO" id="GO:0015627">
    <property type="term" value="C:type II protein secretion system complex"/>
    <property type="evidence" value="ECO:0007669"/>
    <property type="project" value="TreeGrafter"/>
</dbReference>
<protein>
    <recommendedName>
        <fullName evidence="1">Helix-hairpin-helix DNA-binding motif class 1 domain-containing protein</fullName>
    </recommendedName>
</protein>
<comment type="caution">
    <text evidence="2">The sequence shown here is derived from an EMBL/GenBank/DDBJ whole genome shotgun (WGS) entry which is preliminary data.</text>
</comment>
<dbReference type="PANTHER" id="PTHR21180:SF32">
    <property type="entry name" value="ENDONUCLEASE_EXONUCLEASE_PHOSPHATASE FAMILY DOMAIN-CONTAINING PROTEIN 1"/>
    <property type="match status" value="1"/>
</dbReference>
<reference evidence="2" key="1">
    <citation type="journal article" date="2014" name="Front. Microbiol.">
        <title>High frequency of phylogenetically diverse reductive dehalogenase-homologous genes in deep subseafloor sedimentary metagenomes.</title>
        <authorList>
            <person name="Kawai M."/>
            <person name="Futagami T."/>
            <person name="Toyoda A."/>
            <person name="Takaki Y."/>
            <person name="Nishi S."/>
            <person name="Hori S."/>
            <person name="Arai W."/>
            <person name="Tsubouchi T."/>
            <person name="Morono Y."/>
            <person name="Uchiyama I."/>
            <person name="Ito T."/>
            <person name="Fujiyama A."/>
            <person name="Inagaki F."/>
            <person name="Takami H."/>
        </authorList>
    </citation>
    <scope>NUCLEOTIDE SEQUENCE</scope>
    <source>
        <strain evidence="2">Expedition CK06-06</strain>
    </source>
</reference>
<dbReference type="EMBL" id="BART01007841">
    <property type="protein sequence ID" value="GAG64460.1"/>
    <property type="molecule type" value="Genomic_DNA"/>
</dbReference>
<evidence type="ECO:0000259" key="1">
    <source>
        <dbReference type="SMART" id="SM00278"/>
    </source>
</evidence>
<dbReference type="Pfam" id="PF12836">
    <property type="entry name" value="HHH_3"/>
    <property type="match status" value="1"/>
</dbReference>
<feature type="domain" description="Helix-hairpin-helix DNA-binding motif class 1" evidence="1">
    <location>
        <begin position="91"/>
        <end position="110"/>
    </location>
</feature>